<dbReference type="Pfam" id="PF08123">
    <property type="entry name" value="DOT1"/>
    <property type="match status" value="1"/>
</dbReference>
<feature type="binding site" evidence="16">
    <location>
        <begin position="334"/>
        <end position="337"/>
    </location>
    <ligand>
        <name>S-adenosyl-L-methionine</name>
        <dbReference type="ChEBI" id="CHEBI:59789"/>
    </ligand>
</feature>
<dbReference type="KEGG" id="pfy:PFICI_08108"/>
<feature type="region of interest" description="Disordered" evidence="17">
    <location>
        <begin position="21"/>
        <end position="120"/>
    </location>
</feature>
<evidence type="ECO:0000313" key="19">
    <source>
        <dbReference type="EMBL" id="ETS80579.1"/>
    </source>
</evidence>
<dbReference type="InterPro" id="IPR029063">
    <property type="entry name" value="SAM-dependent_MTases_sf"/>
</dbReference>
<feature type="region of interest" description="Disordered" evidence="17">
    <location>
        <begin position="241"/>
        <end position="262"/>
    </location>
</feature>
<evidence type="ECO:0000256" key="7">
    <source>
        <dbReference type="ARBA" id="ARBA00022691"/>
    </source>
</evidence>
<feature type="compositionally biased region" description="Low complexity" evidence="17">
    <location>
        <begin position="25"/>
        <end position="64"/>
    </location>
</feature>
<dbReference type="OrthoDB" id="443402at2759"/>
<comment type="function">
    <text evidence="1 15">Histone methyltransferase that specifically trimethylates histone H3 to form H3K79me3. This methylation is required for telomere silencing and for the pachytene checkpoint during the meiotic cell cycle by allowing the recruitment of RAD9 to double strand breaks. Nucleosomes are preferred as substrate compared to free histone.</text>
</comment>
<dbReference type="GO" id="GO:0031509">
    <property type="term" value="P:subtelomeric heterochromatin formation"/>
    <property type="evidence" value="ECO:0007669"/>
    <property type="project" value="InterPro"/>
</dbReference>
<organism evidence="19 20">
    <name type="scientific">Pestalotiopsis fici (strain W106-1 / CGMCC3.15140)</name>
    <dbReference type="NCBI Taxonomy" id="1229662"/>
    <lineage>
        <taxon>Eukaryota</taxon>
        <taxon>Fungi</taxon>
        <taxon>Dikarya</taxon>
        <taxon>Ascomycota</taxon>
        <taxon>Pezizomycotina</taxon>
        <taxon>Sordariomycetes</taxon>
        <taxon>Xylariomycetidae</taxon>
        <taxon>Amphisphaeriales</taxon>
        <taxon>Sporocadaceae</taxon>
        <taxon>Pestalotiopsis</taxon>
    </lineage>
</organism>
<dbReference type="eggNOG" id="KOG3924">
    <property type="taxonomic scope" value="Eukaryota"/>
</dbReference>
<dbReference type="InterPro" id="IPR021162">
    <property type="entry name" value="Dot1"/>
</dbReference>
<reference evidence="20" key="1">
    <citation type="journal article" date="2015" name="BMC Genomics">
        <title>Genomic and transcriptomic analysis of the endophytic fungus Pestalotiopsis fici reveals its lifestyle and high potential for synthesis of natural products.</title>
        <authorList>
            <person name="Wang X."/>
            <person name="Zhang X."/>
            <person name="Liu L."/>
            <person name="Xiang M."/>
            <person name="Wang W."/>
            <person name="Sun X."/>
            <person name="Che Y."/>
            <person name="Guo L."/>
            <person name="Liu G."/>
            <person name="Guo L."/>
            <person name="Wang C."/>
            <person name="Yin W.B."/>
            <person name="Stadler M."/>
            <person name="Zhang X."/>
            <person name="Liu X."/>
        </authorList>
    </citation>
    <scope>NUCLEOTIDE SEQUENCE [LARGE SCALE GENOMIC DNA]</scope>
    <source>
        <strain evidence="20">W106-1 / CGMCC3.15140</strain>
    </source>
</reference>
<dbReference type="PANTHER" id="PTHR21451:SF0">
    <property type="entry name" value="HISTONE-LYSINE N-METHYLTRANSFERASE, H3 LYSINE-79 SPECIFIC"/>
    <property type="match status" value="1"/>
</dbReference>
<dbReference type="RefSeq" id="XP_007834880.1">
    <property type="nucleotide sequence ID" value="XM_007836689.1"/>
</dbReference>
<feature type="binding site" evidence="16">
    <location>
        <begin position="358"/>
        <end position="367"/>
    </location>
    <ligand>
        <name>S-adenosyl-L-methionine</name>
        <dbReference type="ChEBI" id="CHEBI:59789"/>
    </ligand>
</feature>
<dbReference type="OMA" id="VQQKNYW"/>
<dbReference type="InterPro" id="IPR030445">
    <property type="entry name" value="H3-K79_meTrfase"/>
</dbReference>
<feature type="domain" description="DOT1" evidence="18">
    <location>
        <begin position="184"/>
        <end position="516"/>
    </location>
</feature>
<feature type="compositionally biased region" description="Polar residues" evidence="17">
    <location>
        <begin position="68"/>
        <end position="78"/>
    </location>
</feature>
<accession>W3X3J7</accession>
<feature type="binding site" evidence="16">
    <location>
        <begin position="420"/>
        <end position="421"/>
    </location>
    <ligand>
        <name>S-adenosyl-L-methionine</name>
        <dbReference type="ChEBI" id="CHEBI:59789"/>
    </ligand>
</feature>
<dbReference type="Gene3D" id="3.40.50.150">
    <property type="entry name" value="Vaccinia Virus protein VP39"/>
    <property type="match status" value="1"/>
</dbReference>
<evidence type="ECO:0000256" key="10">
    <source>
        <dbReference type="ARBA" id="ARBA00023015"/>
    </source>
</evidence>
<evidence type="ECO:0000259" key="18">
    <source>
        <dbReference type="PROSITE" id="PS51569"/>
    </source>
</evidence>
<keyword evidence="6 15" id="KW-0808">Transferase</keyword>
<evidence type="ECO:0000256" key="12">
    <source>
        <dbReference type="ARBA" id="ARBA00023242"/>
    </source>
</evidence>
<evidence type="ECO:0000256" key="15">
    <source>
        <dbReference type="PIRNR" id="PIRNR017570"/>
    </source>
</evidence>
<comment type="catalytic activity">
    <reaction evidence="14 15">
        <text>L-lysyl(79)-[histone H3] + 3 S-adenosyl-L-methionine = N(6),N(6),N(6)-trimethyl-L-lysyl(79)-[histone H3] + 3 S-adenosyl-L-homocysteine + 3 H(+)</text>
        <dbReference type="Rhea" id="RHEA:60328"/>
        <dbReference type="Rhea" id="RHEA-COMP:15549"/>
        <dbReference type="Rhea" id="RHEA-COMP:15552"/>
        <dbReference type="ChEBI" id="CHEBI:15378"/>
        <dbReference type="ChEBI" id="CHEBI:29969"/>
        <dbReference type="ChEBI" id="CHEBI:57856"/>
        <dbReference type="ChEBI" id="CHEBI:59789"/>
        <dbReference type="ChEBI" id="CHEBI:61961"/>
        <dbReference type="EC" id="2.1.1.360"/>
    </reaction>
</comment>
<dbReference type="FunFam" id="3.40.50.150:FF:000033">
    <property type="entry name" value="Histone-lysine N-methyltransferase, H3 lysine-79 specific"/>
    <property type="match status" value="1"/>
</dbReference>
<dbReference type="GO" id="GO:0042393">
    <property type="term" value="F:histone binding"/>
    <property type="evidence" value="ECO:0007669"/>
    <property type="project" value="InterPro"/>
</dbReference>
<keyword evidence="5 15" id="KW-0489">Methyltransferase</keyword>
<evidence type="ECO:0000256" key="5">
    <source>
        <dbReference type="ARBA" id="ARBA00022603"/>
    </source>
</evidence>
<comment type="subcellular location">
    <subcellularLocation>
        <location evidence="2 15">Nucleus</location>
    </subcellularLocation>
</comment>
<dbReference type="InParanoid" id="W3X3J7"/>
<evidence type="ECO:0000256" key="14">
    <source>
        <dbReference type="ARBA" id="ARBA00047770"/>
    </source>
</evidence>
<keyword evidence="8" id="KW-0677">Repeat</keyword>
<evidence type="ECO:0000256" key="4">
    <source>
        <dbReference type="ARBA" id="ARBA00020987"/>
    </source>
</evidence>
<dbReference type="PROSITE" id="PS51569">
    <property type="entry name" value="DOT1"/>
    <property type="match status" value="1"/>
</dbReference>
<dbReference type="STRING" id="1229662.W3X3J7"/>
<dbReference type="GO" id="GO:0000786">
    <property type="term" value="C:nucleosome"/>
    <property type="evidence" value="ECO:0007669"/>
    <property type="project" value="InterPro"/>
</dbReference>
<evidence type="ECO:0000256" key="9">
    <source>
        <dbReference type="ARBA" id="ARBA00022853"/>
    </source>
</evidence>
<dbReference type="SUPFAM" id="SSF53335">
    <property type="entry name" value="S-adenosyl-L-methionine-dependent methyltransferases"/>
    <property type="match status" value="1"/>
</dbReference>
<dbReference type="GO" id="GO:0000077">
    <property type="term" value="P:DNA damage checkpoint signaling"/>
    <property type="evidence" value="ECO:0007669"/>
    <property type="project" value="InterPro"/>
</dbReference>
<evidence type="ECO:0000256" key="11">
    <source>
        <dbReference type="ARBA" id="ARBA00023163"/>
    </source>
</evidence>
<name>W3X3J7_PESFW</name>
<evidence type="ECO:0000256" key="6">
    <source>
        <dbReference type="ARBA" id="ARBA00022679"/>
    </source>
</evidence>
<sequence length="516" mass="57522">MPLLKPKAAPQAVRVERVVVKKNIPAKSSAAATPRSSSSLAPNGSRVVSSKYPSSSPRVSPDPRSLARTKSASPYPSSSDERLRAAERKRKVAVQRKDSTPMWGSDDSGDDDDQLEHALTGKRRKVVTEWKDPNRRVRHKKAFAEEPREPRIIHAADLASISTGCPPAFFGAPEEEVAVKVQYPSRTLPERYELVFRKEKINAVEDIKRLVKHVAETYLTLEQAKPFIDNQSSFYRLMERASNNASHSSKRNGETPNGSNTQSKEFQDFKAALDGYNKQISALVKDGSVEMNLDAIHDVPDDLVDFILAQVYERTVSPNVESLNKYQPGGDNVYGELMAPFVRTILSTHSNMTSDKVFMDLGSGVGNVVLQAALEIGCSSYGCEMVENSCNFAEAQEKEFRSRCLLWGIRPGLVTLERGDFRTNKKILETLKRADCILVNNKAFTPALNDALVRMFMDLKPGCKVISLVSFVMGNEKNGVNDIANSIFEVEEHQYYEDWVSWSKAGGRYFVSTRKS</sequence>
<dbReference type="EMBL" id="KI912113">
    <property type="protein sequence ID" value="ETS80579.1"/>
    <property type="molecule type" value="Genomic_DNA"/>
</dbReference>
<dbReference type="GO" id="GO:0005634">
    <property type="term" value="C:nucleus"/>
    <property type="evidence" value="ECO:0007669"/>
    <property type="project" value="UniProtKB-SubCell"/>
</dbReference>
<dbReference type="HOGENOM" id="CLU_027287_2_0_1"/>
<dbReference type="InterPro" id="IPR025789">
    <property type="entry name" value="DOT1_dom"/>
</dbReference>
<keyword evidence="9 15" id="KW-0156">Chromatin regulator</keyword>
<keyword evidence="20" id="KW-1185">Reference proteome</keyword>
<feature type="binding site" evidence="16">
    <location>
        <position position="384"/>
    </location>
    <ligand>
        <name>S-adenosyl-L-methionine</name>
        <dbReference type="ChEBI" id="CHEBI:59789"/>
    </ligand>
</feature>
<dbReference type="CDD" id="cd02440">
    <property type="entry name" value="AdoMet_MTases"/>
    <property type="match status" value="1"/>
</dbReference>
<evidence type="ECO:0000256" key="13">
    <source>
        <dbReference type="ARBA" id="ARBA00029821"/>
    </source>
</evidence>
<keyword evidence="10 15" id="KW-0805">Transcription regulation</keyword>
<dbReference type="GeneID" id="19273121"/>
<dbReference type="GO" id="GO:0140956">
    <property type="term" value="F:histone H3K79 trimethyltransferase activity"/>
    <property type="evidence" value="ECO:0007669"/>
    <property type="project" value="UniProtKB-EC"/>
</dbReference>
<keyword evidence="7 15" id="KW-0949">S-adenosyl-L-methionine</keyword>
<evidence type="ECO:0000256" key="2">
    <source>
        <dbReference type="ARBA" id="ARBA00004123"/>
    </source>
</evidence>
<dbReference type="GO" id="GO:0032259">
    <property type="term" value="P:methylation"/>
    <property type="evidence" value="ECO:0007669"/>
    <property type="project" value="UniProtKB-KW"/>
</dbReference>
<evidence type="ECO:0000313" key="20">
    <source>
        <dbReference type="Proteomes" id="UP000030651"/>
    </source>
</evidence>
<dbReference type="PANTHER" id="PTHR21451">
    <property type="entry name" value="HISTONE H3 METHYLTRANSFERASE"/>
    <property type="match status" value="1"/>
</dbReference>
<gene>
    <name evidence="19" type="ORF">PFICI_08108</name>
</gene>
<protein>
    <recommendedName>
        <fullName evidence="4 15">Histone-lysine N-methyltransferase, H3 lysine-79 specific</fullName>
        <ecNumber evidence="3 15">2.1.1.360</ecNumber>
    </recommendedName>
    <alternativeName>
        <fullName evidence="13 15">Histone H3-K79 methyltransferase</fullName>
    </alternativeName>
</protein>
<dbReference type="GO" id="GO:0006281">
    <property type="term" value="P:DNA repair"/>
    <property type="evidence" value="ECO:0007669"/>
    <property type="project" value="InterPro"/>
</dbReference>
<dbReference type="Gene3D" id="1.10.260.170">
    <property type="match status" value="1"/>
</dbReference>
<dbReference type="PIRSF" id="PIRSF017570">
    <property type="entry name" value="Histone_H3-K79_MeTrfase"/>
    <property type="match status" value="1"/>
</dbReference>
<dbReference type="EC" id="2.1.1.360" evidence="3 15"/>
<dbReference type="AlphaFoldDB" id="W3X3J7"/>
<evidence type="ECO:0000256" key="3">
    <source>
        <dbReference type="ARBA" id="ARBA00012190"/>
    </source>
</evidence>
<keyword evidence="11 15" id="KW-0804">Transcription</keyword>
<proteinExistence type="inferred from homology"/>
<keyword evidence="12 15" id="KW-0539">Nucleus</keyword>
<evidence type="ECO:0000256" key="1">
    <source>
        <dbReference type="ARBA" id="ARBA00003482"/>
    </source>
</evidence>
<comment type="similarity">
    <text evidence="15">Belongs to the class I-like SAM-binding methyltransferase superfamily. DOT1 family.</text>
</comment>
<dbReference type="GO" id="GO:0000781">
    <property type="term" value="C:chromosome, telomeric region"/>
    <property type="evidence" value="ECO:0007669"/>
    <property type="project" value="GOC"/>
</dbReference>
<evidence type="ECO:0000256" key="17">
    <source>
        <dbReference type="SAM" id="MobiDB-lite"/>
    </source>
</evidence>
<evidence type="ECO:0000256" key="8">
    <source>
        <dbReference type="ARBA" id="ARBA00022737"/>
    </source>
</evidence>
<dbReference type="Proteomes" id="UP000030651">
    <property type="component" value="Unassembled WGS sequence"/>
</dbReference>
<evidence type="ECO:0000256" key="16">
    <source>
        <dbReference type="PIRSR" id="PIRSR017570-1"/>
    </source>
</evidence>